<proteinExistence type="predicted"/>
<reference evidence="1" key="2">
    <citation type="submission" date="2021-09" db="EMBL/GenBank/DDBJ databases">
        <authorList>
            <person name="Gilroy R."/>
        </authorList>
    </citation>
    <scope>NUCLEOTIDE SEQUENCE</scope>
    <source>
        <strain evidence="1">CHK189-29639</strain>
    </source>
</reference>
<dbReference type="Proteomes" id="UP000759256">
    <property type="component" value="Unassembled WGS sequence"/>
</dbReference>
<reference evidence="1" key="1">
    <citation type="journal article" date="2021" name="PeerJ">
        <title>Extensive microbial diversity within the chicken gut microbiome revealed by metagenomics and culture.</title>
        <authorList>
            <person name="Gilroy R."/>
            <person name="Ravi A."/>
            <person name="Getino M."/>
            <person name="Pursley I."/>
            <person name="Horton D.L."/>
            <person name="Alikhan N.F."/>
            <person name="Baker D."/>
            <person name="Gharbi K."/>
            <person name="Hall N."/>
            <person name="Watson M."/>
            <person name="Adriaenssens E.M."/>
            <person name="Foster-Nyarko E."/>
            <person name="Jarju S."/>
            <person name="Secka A."/>
            <person name="Antonio M."/>
            <person name="Oren A."/>
            <person name="Chaudhuri R.R."/>
            <person name="La Ragione R."/>
            <person name="Hildebrand F."/>
            <person name="Pallen M.J."/>
        </authorList>
    </citation>
    <scope>NUCLEOTIDE SEQUENCE</scope>
    <source>
        <strain evidence="1">CHK189-29639</strain>
    </source>
</reference>
<evidence type="ECO:0000313" key="1">
    <source>
        <dbReference type="EMBL" id="HJG16278.1"/>
    </source>
</evidence>
<protein>
    <submittedName>
        <fullName evidence="1">Uncharacterized protein</fullName>
    </submittedName>
</protein>
<comment type="caution">
    <text evidence="1">The sequence shown here is derived from an EMBL/GenBank/DDBJ whole genome shotgun (WGS) entry which is preliminary data.</text>
</comment>
<sequence>MNKRSSVPPVLLIDIEDKLAELISEEEAIELTQAFAKGINKEIPIIDPRDPFLSPNEVLKENIDCFSDDEKFEFIAQVQKLSYVKRNPEFEEEITDFLSYQDQMNGSRKSRNNISSLLATYPPKIRQQWIKAGVFFNNGDYRNALDNVRLTVELLVKNLTKSESSLENQKKNLGNFLEAKSIDTQIRNYVFKILNIYEKIQNDQAKHDVPESLSFEEVSFIMNQSYVIIKFLIDCDNKAF</sequence>
<accession>A0A921IG94</accession>
<dbReference type="AlphaFoldDB" id="A0A921IG94"/>
<name>A0A921IG94_9LACO</name>
<dbReference type="EMBL" id="DYVK01000090">
    <property type="protein sequence ID" value="HJG16278.1"/>
    <property type="molecule type" value="Genomic_DNA"/>
</dbReference>
<evidence type="ECO:0000313" key="2">
    <source>
        <dbReference type="Proteomes" id="UP000759256"/>
    </source>
</evidence>
<organism evidence="1 2">
    <name type="scientific">Ligilactobacillus salivarius</name>
    <dbReference type="NCBI Taxonomy" id="1624"/>
    <lineage>
        <taxon>Bacteria</taxon>
        <taxon>Bacillati</taxon>
        <taxon>Bacillota</taxon>
        <taxon>Bacilli</taxon>
        <taxon>Lactobacillales</taxon>
        <taxon>Lactobacillaceae</taxon>
        <taxon>Ligilactobacillus</taxon>
    </lineage>
</organism>
<gene>
    <name evidence="1" type="ORF">K8V06_09125</name>
</gene>